<gene>
    <name evidence="1" type="ORF">E3U43_003268</name>
</gene>
<accession>A0ACD3RHY4</accession>
<dbReference type="Proteomes" id="UP000793456">
    <property type="component" value="Chromosome V"/>
</dbReference>
<organism evidence="1 2">
    <name type="scientific">Larimichthys crocea</name>
    <name type="common">Large yellow croaker</name>
    <name type="synonym">Pseudosciaena crocea</name>
    <dbReference type="NCBI Taxonomy" id="215358"/>
    <lineage>
        <taxon>Eukaryota</taxon>
        <taxon>Metazoa</taxon>
        <taxon>Chordata</taxon>
        <taxon>Craniata</taxon>
        <taxon>Vertebrata</taxon>
        <taxon>Euteleostomi</taxon>
        <taxon>Actinopterygii</taxon>
        <taxon>Neopterygii</taxon>
        <taxon>Teleostei</taxon>
        <taxon>Neoteleostei</taxon>
        <taxon>Acanthomorphata</taxon>
        <taxon>Eupercaria</taxon>
        <taxon>Sciaenidae</taxon>
        <taxon>Larimichthys</taxon>
    </lineage>
</organism>
<proteinExistence type="predicted"/>
<comment type="caution">
    <text evidence="1">The sequence shown here is derived from an EMBL/GenBank/DDBJ whole genome shotgun (WGS) entry which is preliminary data.</text>
</comment>
<protein>
    <submittedName>
        <fullName evidence="1">Uncharacterized protein</fullName>
    </submittedName>
</protein>
<reference evidence="1" key="1">
    <citation type="submission" date="2018-11" db="EMBL/GenBank/DDBJ databases">
        <title>The sequence and de novo assembly of Larimichthys crocea genome using PacBio and Hi-C technologies.</title>
        <authorList>
            <person name="Xu P."/>
            <person name="Chen B."/>
            <person name="Zhou Z."/>
            <person name="Ke Q."/>
            <person name="Wu Y."/>
            <person name="Bai H."/>
            <person name="Pu F."/>
        </authorList>
    </citation>
    <scope>NUCLEOTIDE SEQUENCE</scope>
    <source>
        <tissue evidence="1">Muscle</tissue>
    </source>
</reference>
<sequence length="213" mass="24195">MEEVQINQSGSAGEQDLAAKAEEDTLVKPDVCLGYAEGNTMKTEGVYLTAEETNESVTTTLQTDVKRESDTSIHGPDLLCCNQTEEIVKESHTPDRAASEGVSIVTLRAEKERWFVTLNDIPARQRVRATSVKKKRRQKKPCKNNHVCRTLGQEKSLENSSELKITNDNNESEEEERESVSHNRTKTQEGIQVLKENLRALRRESFQRYRRCV</sequence>
<name>A0ACD3RHY4_LARCR</name>
<dbReference type="EMBL" id="CM011678">
    <property type="protein sequence ID" value="TMS18947.1"/>
    <property type="molecule type" value="Genomic_DNA"/>
</dbReference>
<evidence type="ECO:0000313" key="1">
    <source>
        <dbReference type="EMBL" id="TMS18947.1"/>
    </source>
</evidence>
<keyword evidence="2" id="KW-1185">Reference proteome</keyword>
<evidence type="ECO:0000313" key="2">
    <source>
        <dbReference type="Proteomes" id="UP000793456"/>
    </source>
</evidence>